<evidence type="ECO:0000313" key="2">
    <source>
        <dbReference type="Proteomes" id="UP000265520"/>
    </source>
</evidence>
<reference evidence="1 2" key="1">
    <citation type="journal article" date="2018" name="Front. Plant Sci.">
        <title>Red Clover (Trifolium pratense) and Zigzag Clover (T. medium) - A Picture of Genomic Similarities and Differences.</title>
        <authorList>
            <person name="Dluhosova J."/>
            <person name="Istvanek J."/>
            <person name="Nedelnik J."/>
            <person name="Repkova J."/>
        </authorList>
    </citation>
    <scope>NUCLEOTIDE SEQUENCE [LARGE SCALE GENOMIC DNA]</scope>
    <source>
        <strain evidence="2">cv. 10/8</strain>
        <tissue evidence="1">Leaf</tissue>
    </source>
</reference>
<protein>
    <submittedName>
        <fullName evidence="1">Uncharacterized protein</fullName>
    </submittedName>
</protein>
<keyword evidence="2" id="KW-1185">Reference proteome</keyword>
<dbReference type="AlphaFoldDB" id="A0A392PCQ2"/>
<dbReference type="EMBL" id="LXQA010071929">
    <property type="protein sequence ID" value="MCI09250.1"/>
    <property type="molecule type" value="Genomic_DNA"/>
</dbReference>
<feature type="non-terminal residue" evidence="1">
    <location>
        <position position="1"/>
    </location>
</feature>
<accession>A0A392PCQ2</accession>
<proteinExistence type="predicted"/>
<organism evidence="1 2">
    <name type="scientific">Trifolium medium</name>
    <dbReference type="NCBI Taxonomy" id="97028"/>
    <lineage>
        <taxon>Eukaryota</taxon>
        <taxon>Viridiplantae</taxon>
        <taxon>Streptophyta</taxon>
        <taxon>Embryophyta</taxon>
        <taxon>Tracheophyta</taxon>
        <taxon>Spermatophyta</taxon>
        <taxon>Magnoliopsida</taxon>
        <taxon>eudicotyledons</taxon>
        <taxon>Gunneridae</taxon>
        <taxon>Pentapetalae</taxon>
        <taxon>rosids</taxon>
        <taxon>fabids</taxon>
        <taxon>Fabales</taxon>
        <taxon>Fabaceae</taxon>
        <taxon>Papilionoideae</taxon>
        <taxon>50 kb inversion clade</taxon>
        <taxon>NPAAA clade</taxon>
        <taxon>Hologalegina</taxon>
        <taxon>IRL clade</taxon>
        <taxon>Trifolieae</taxon>
        <taxon>Trifolium</taxon>
    </lineage>
</organism>
<evidence type="ECO:0000313" key="1">
    <source>
        <dbReference type="EMBL" id="MCI09250.1"/>
    </source>
</evidence>
<name>A0A392PCQ2_9FABA</name>
<dbReference type="Proteomes" id="UP000265520">
    <property type="component" value="Unassembled WGS sequence"/>
</dbReference>
<comment type="caution">
    <text evidence="1">The sequence shown here is derived from an EMBL/GenBank/DDBJ whole genome shotgun (WGS) entry which is preliminary data.</text>
</comment>
<sequence>AWTSVPAGWAVDPPMRVSIYDKIAAIVSSCRCMKARKVIYDKIAMLTQDSAQREQEKIDNLQQTFPATEDTNDVNFSEVFH</sequence>